<dbReference type="Pfam" id="PF10592">
    <property type="entry name" value="AIPR"/>
    <property type="match status" value="1"/>
</dbReference>
<gene>
    <name evidence="2" type="ORF">SYMBAF_07930</name>
</gene>
<evidence type="ECO:0000313" key="2">
    <source>
        <dbReference type="EMBL" id="QLH62873.1"/>
    </source>
</evidence>
<name>A0A7D5SNB7_9GAMM</name>
<organism evidence="2 3">
    <name type="scientific">Serratia symbiotica</name>
    <dbReference type="NCBI Taxonomy" id="138074"/>
    <lineage>
        <taxon>Bacteria</taxon>
        <taxon>Pseudomonadati</taxon>
        <taxon>Pseudomonadota</taxon>
        <taxon>Gammaproteobacteria</taxon>
        <taxon>Enterobacterales</taxon>
        <taxon>Yersiniaceae</taxon>
        <taxon>Serratia</taxon>
    </lineage>
</organism>
<proteinExistence type="predicted"/>
<protein>
    <submittedName>
        <fullName evidence="2">AIPR family protein</fullName>
    </submittedName>
</protein>
<evidence type="ECO:0000259" key="1">
    <source>
        <dbReference type="Pfam" id="PF10592"/>
    </source>
</evidence>
<evidence type="ECO:0000313" key="3">
    <source>
        <dbReference type="Proteomes" id="UP000042738"/>
    </source>
</evidence>
<dbReference type="AlphaFoldDB" id="A0A7D5SNB7"/>
<dbReference type="GeneID" id="93736429"/>
<reference evidence="2 3" key="1">
    <citation type="journal article" date="2014" name="Genome Announc.">
        <title>Whole-Genome Sequence of Serratia symbiotica Strain CWBI-2.3T, a Free-Living Symbiont of the Black Bean Aphid Aphis fabae.</title>
        <authorList>
            <person name="Foray V."/>
            <person name="Grigorescu A.S."/>
            <person name="Sabri A."/>
            <person name="Haubruge E."/>
            <person name="Lognay G."/>
            <person name="Francis F."/>
            <person name="Fauconnier M.L."/>
            <person name="Hance T."/>
            <person name="Thonart P."/>
        </authorList>
    </citation>
    <scope>NUCLEOTIDE SEQUENCE [LARGE SCALE GENOMIC DNA]</scope>
    <source>
        <strain evidence="2">CWBI-2.3</strain>
    </source>
</reference>
<sequence>MAGLNTFKNLNVKCERYYNLLTKTIPIKKTLPEEKVIDKRRIGFYLFILESFGRGKDIVDLSQCIIDSDFNDIVYGVGHDDLGIDAVLFDDENQEINLFNFKYREKFSATSTQAINDPFISSKYFNAIETENLSGVNGKVKDSLERIIELLNGNNIWRITFYSVSNESNNIRLNDAHLDRLRDIYDLEVKSISLDYISDMMSLRPEPICASILFDSNCIMPYVEHDLSSSKSYIVRMKASELIRITSKNSSLRDDYNIEDINPLSKTELDYGVLFDNVRGFVMNSKYNVNIKKTLSNSPSKLFMYNNGITMVAKEIHSEGINGNRKQKMRINDFQVLNGGQTLRTIHDFNKESEKNISDILNECEILVRIFSSSGNDNTINKIAEYTNSQNSISTADLKSLSSEQIDIENYLSNYDILYSRKSGDIGDSDKNYNYQITMEKFGQLLLAIKKGEPDKSSNHKQYIFSKYYDDLFLNGFDISESLEIINRYKKSIAAYYNRPDIFFMEQKIYYLVYMISKYPSCSVDVLINILEEEISSFREGDKTLSDARKMIQVRFREGLESTLKHKVASLG</sequence>
<feature type="domain" description="Abortive phage infection protein C-terminal" evidence="1">
    <location>
        <begin position="274"/>
        <end position="496"/>
    </location>
</feature>
<dbReference type="Proteomes" id="UP000042738">
    <property type="component" value="Chromosome"/>
</dbReference>
<accession>A0A7D5SNB7</accession>
<dbReference type="InterPro" id="IPR018891">
    <property type="entry name" value="AIPR_C"/>
</dbReference>
<dbReference type="EMBL" id="CP050855">
    <property type="protein sequence ID" value="QLH62873.1"/>
    <property type="molecule type" value="Genomic_DNA"/>
</dbReference>
<dbReference type="RefSeq" id="WP_185899927.1">
    <property type="nucleotide sequence ID" value="NZ_CP050855.1"/>
</dbReference>